<evidence type="ECO:0000313" key="2">
    <source>
        <dbReference type="EMBL" id="KJL26514.1"/>
    </source>
</evidence>
<comment type="caution">
    <text evidence="2">The sequence shown here is derived from an EMBL/GenBank/DDBJ whole genome shotgun (WGS) entry which is preliminary data.</text>
</comment>
<gene>
    <name evidence="2" type="ORF">RN51_00156</name>
</gene>
<accession>A0A0F0L1F6</accession>
<feature type="region of interest" description="Disordered" evidence="1">
    <location>
        <begin position="73"/>
        <end position="94"/>
    </location>
</feature>
<evidence type="ECO:0000256" key="1">
    <source>
        <dbReference type="SAM" id="MobiDB-lite"/>
    </source>
</evidence>
<sequence length="94" mass="11050">MNELTEARFELRKVAETEWLILDHKYEANDPRRTVGCVYEVDQNEVEVMWMRTLPVATRYMSPTDALTDVRRVHEKTRSTRPITIPHLPPLLAT</sequence>
<dbReference type="EMBL" id="JYIV01000010">
    <property type="protein sequence ID" value="KJL26514.1"/>
    <property type="molecule type" value="Genomic_DNA"/>
</dbReference>
<dbReference type="Proteomes" id="UP000033725">
    <property type="component" value="Unassembled WGS sequence"/>
</dbReference>
<proteinExistence type="predicted"/>
<name>A0A0F0L1F6_9MICO</name>
<evidence type="ECO:0000313" key="3">
    <source>
        <dbReference type="Proteomes" id="UP000033725"/>
    </source>
</evidence>
<dbReference type="OrthoDB" id="5071020at2"/>
<protein>
    <submittedName>
        <fullName evidence="2">Uncharacterized protein</fullName>
    </submittedName>
</protein>
<reference evidence="2 3" key="1">
    <citation type="submission" date="2015-02" db="EMBL/GenBank/DDBJ databases">
        <title>Draft genome sequences of ten Microbacterium spp. with emphasis on heavy metal contaminated environments.</title>
        <authorList>
            <person name="Corretto E."/>
        </authorList>
    </citation>
    <scope>NUCLEOTIDE SEQUENCE [LARGE SCALE GENOMIC DNA]</scope>
    <source>
        <strain evidence="2 3">BEL163</strain>
    </source>
</reference>
<dbReference type="PATRIC" id="fig|82380.10.peg.154"/>
<dbReference type="AlphaFoldDB" id="A0A0F0L1F6"/>
<dbReference type="RefSeq" id="WP_045262147.1">
    <property type="nucleotide sequence ID" value="NZ_JYIV01000010.1"/>
</dbReference>
<organism evidence="2 3">
    <name type="scientific">Microbacterium oxydans</name>
    <dbReference type="NCBI Taxonomy" id="82380"/>
    <lineage>
        <taxon>Bacteria</taxon>
        <taxon>Bacillati</taxon>
        <taxon>Actinomycetota</taxon>
        <taxon>Actinomycetes</taxon>
        <taxon>Micrococcales</taxon>
        <taxon>Microbacteriaceae</taxon>
        <taxon>Microbacterium</taxon>
    </lineage>
</organism>